<evidence type="ECO:0000256" key="2">
    <source>
        <dbReference type="ARBA" id="ARBA00022741"/>
    </source>
</evidence>
<accession>A0ABQ9X4T1</accession>
<dbReference type="EMBL" id="JARBJD010000221">
    <property type="protein sequence ID" value="KAK2946702.1"/>
    <property type="molecule type" value="Genomic_DNA"/>
</dbReference>
<evidence type="ECO:0000256" key="3">
    <source>
        <dbReference type="ARBA" id="ARBA00022777"/>
    </source>
</evidence>
<keyword evidence="1" id="KW-0808">Transferase</keyword>
<dbReference type="Pfam" id="PF00069">
    <property type="entry name" value="Pkinase"/>
    <property type="match status" value="1"/>
</dbReference>
<gene>
    <name evidence="7" type="ORF">BLNAU_18374</name>
</gene>
<name>A0ABQ9X4T1_9EUKA</name>
<keyword evidence="8" id="KW-1185">Reference proteome</keyword>
<evidence type="ECO:0000256" key="1">
    <source>
        <dbReference type="ARBA" id="ARBA00022679"/>
    </source>
</evidence>
<keyword evidence="4" id="KW-0067">ATP-binding</keyword>
<proteinExistence type="predicted"/>
<organism evidence="7 8">
    <name type="scientific">Blattamonas nauphoetae</name>
    <dbReference type="NCBI Taxonomy" id="2049346"/>
    <lineage>
        <taxon>Eukaryota</taxon>
        <taxon>Metamonada</taxon>
        <taxon>Preaxostyla</taxon>
        <taxon>Oxymonadida</taxon>
        <taxon>Blattamonas</taxon>
    </lineage>
</organism>
<feature type="coiled-coil region" evidence="5">
    <location>
        <begin position="326"/>
        <end position="402"/>
    </location>
</feature>
<dbReference type="Gene3D" id="2.60.120.920">
    <property type="match status" value="1"/>
</dbReference>
<dbReference type="PROSITE" id="PS50011">
    <property type="entry name" value="PROTEIN_KINASE_DOM"/>
    <property type="match status" value="1"/>
</dbReference>
<dbReference type="SMART" id="SM00220">
    <property type="entry name" value="S_TKc"/>
    <property type="match status" value="1"/>
</dbReference>
<evidence type="ECO:0000256" key="4">
    <source>
        <dbReference type="ARBA" id="ARBA00022840"/>
    </source>
</evidence>
<keyword evidence="2" id="KW-0547">Nucleotide-binding</keyword>
<evidence type="ECO:0000313" key="7">
    <source>
        <dbReference type="EMBL" id="KAK2946702.1"/>
    </source>
</evidence>
<dbReference type="Gene3D" id="1.10.510.10">
    <property type="entry name" value="Transferase(Phosphotransferase) domain 1"/>
    <property type="match status" value="1"/>
</dbReference>
<dbReference type="SUPFAM" id="SSF56112">
    <property type="entry name" value="Protein kinase-like (PK-like)"/>
    <property type="match status" value="1"/>
</dbReference>
<sequence length="692" mass="77522">MSNPVKVPDGYTFVKPINSGGFGSVVELMENSTQEHYAGKLMQCVTEKDEERIDREVNRLDKFECDWIVGLKEIVLMDNSKVIVMELGGQSLADIVKDHTSRGVLVPRDVVYRVMVDVSCALNLMHNHESGATAHGDVKMENILLFPGGHFKLCDLGAAESEDVSSTRSVMSQLYVSPERMESETGKATCSSDVWSLGIVLHWLLFGEPPFKSQNAARLFREIGSFQVSMIDSSCGGEERALLMRMLDPNPETRVTSSQLCSFGVFRCLVNTPSGVWKLKDADDQENSNKLKNVTRLEAELVLTRERDNEALSKEQEEHKKTQELLYEEEQAHQAEKIKVQSLEEELSAAREALMKEQEEHKKTQELLREQSQARQSDAIQMKSLEKELSAVQEALLEEQEEHIRTHQLLHEKTQTPQPNTIQAPLLEENLLSSQKAVLKEPEQRLRPQVLPEQAQAHQTNAIQAPSSERTLPVRKEEIGRVKEATEKQLDVSSSISTSQSAIPSILFADPSHFHMDGRTLTRTALGRDKKDRSLQSSLFLSKLFENGVISVEVMILSLKYGTGDVYFGLLDSTSPLPNIGESIGYDVANSVSINRYGRLYCYSPSFRSLENCCPGPKDGDCIRMEVDLDSTPRTVQFFLNGRAGYCFVSGIPSSVRIGFSVGATGTSFRIDRISRLSKRAPIMDDVKELKW</sequence>
<keyword evidence="5" id="KW-0175">Coiled coil</keyword>
<evidence type="ECO:0000259" key="6">
    <source>
        <dbReference type="PROSITE" id="PS50011"/>
    </source>
</evidence>
<dbReference type="Proteomes" id="UP001281761">
    <property type="component" value="Unassembled WGS sequence"/>
</dbReference>
<feature type="domain" description="Protein kinase" evidence="6">
    <location>
        <begin position="11"/>
        <end position="266"/>
    </location>
</feature>
<dbReference type="PANTHER" id="PTHR24348:SF22">
    <property type="entry name" value="NON-SPECIFIC SERINE_THREONINE PROTEIN KINASE"/>
    <property type="match status" value="1"/>
</dbReference>
<keyword evidence="3" id="KW-0418">Kinase</keyword>
<dbReference type="PANTHER" id="PTHR24348">
    <property type="entry name" value="SERINE/THREONINE-PROTEIN KINASE UNC-51-RELATED"/>
    <property type="match status" value="1"/>
</dbReference>
<protein>
    <recommendedName>
        <fullName evidence="6">Protein kinase domain-containing protein</fullName>
    </recommendedName>
</protein>
<evidence type="ECO:0000313" key="8">
    <source>
        <dbReference type="Proteomes" id="UP001281761"/>
    </source>
</evidence>
<dbReference type="InterPro" id="IPR043136">
    <property type="entry name" value="B30.2/SPRY_sf"/>
</dbReference>
<reference evidence="7 8" key="1">
    <citation type="journal article" date="2022" name="bioRxiv">
        <title>Genomics of Preaxostyla Flagellates Illuminates Evolutionary Transitions and the Path Towards Mitochondrial Loss.</title>
        <authorList>
            <person name="Novak L.V.F."/>
            <person name="Treitli S.C."/>
            <person name="Pyrih J."/>
            <person name="Halakuc P."/>
            <person name="Pipaliya S.V."/>
            <person name="Vacek V."/>
            <person name="Brzon O."/>
            <person name="Soukal P."/>
            <person name="Eme L."/>
            <person name="Dacks J.B."/>
            <person name="Karnkowska A."/>
            <person name="Elias M."/>
            <person name="Hampl V."/>
        </authorList>
    </citation>
    <scope>NUCLEOTIDE SEQUENCE [LARGE SCALE GENOMIC DNA]</scope>
    <source>
        <strain evidence="7">NAU3</strain>
        <tissue evidence="7">Gut</tissue>
    </source>
</reference>
<dbReference type="InterPro" id="IPR000719">
    <property type="entry name" value="Prot_kinase_dom"/>
</dbReference>
<comment type="caution">
    <text evidence="7">The sequence shown here is derived from an EMBL/GenBank/DDBJ whole genome shotgun (WGS) entry which is preliminary data.</text>
</comment>
<dbReference type="InterPro" id="IPR011009">
    <property type="entry name" value="Kinase-like_dom_sf"/>
</dbReference>
<evidence type="ECO:0000256" key="5">
    <source>
        <dbReference type="SAM" id="Coils"/>
    </source>
</evidence>
<dbReference type="InterPro" id="IPR045269">
    <property type="entry name" value="Atg1-like"/>
</dbReference>